<keyword evidence="3" id="KW-0436">Ligase</keyword>
<accession>A0ABN6EVU5</accession>
<organism evidence="3 4">
    <name type="scientific">Pseudodesulfovibrio sediminis</name>
    <dbReference type="NCBI Taxonomy" id="2810563"/>
    <lineage>
        <taxon>Bacteria</taxon>
        <taxon>Pseudomonadati</taxon>
        <taxon>Thermodesulfobacteriota</taxon>
        <taxon>Desulfovibrionia</taxon>
        <taxon>Desulfovibrionales</taxon>
        <taxon>Desulfovibrionaceae</taxon>
    </lineage>
</organism>
<dbReference type="SUPFAM" id="SSF56801">
    <property type="entry name" value="Acetyl-CoA synthetase-like"/>
    <property type="match status" value="1"/>
</dbReference>
<name>A0ABN6EVU5_9BACT</name>
<dbReference type="InterPro" id="IPR000873">
    <property type="entry name" value="AMP-dep_synth/lig_dom"/>
</dbReference>
<protein>
    <submittedName>
        <fullName evidence="3">Phenylacetate--CoA ligase</fullName>
    </submittedName>
</protein>
<dbReference type="Gene3D" id="3.30.300.30">
    <property type="match status" value="1"/>
</dbReference>
<dbReference type="InterPro" id="IPR042099">
    <property type="entry name" value="ANL_N_sf"/>
</dbReference>
<evidence type="ECO:0000313" key="4">
    <source>
        <dbReference type="Proteomes" id="UP001053296"/>
    </source>
</evidence>
<evidence type="ECO:0000259" key="2">
    <source>
        <dbReference type="Pfam" id="PF14535"/>
    </source>
</evidence>
<dbReference type="EMBL" id="AP024485">
    <property type="protein sequence ID" value="BCS89643.1"/>
    <property type="molecule type" value="Genomic_DNA"/>
</dbReference>
<dbReference type="Proteomes" id="UP001053296">
    <property type="component" value="Chromosome"/>
</dbReference>
<feature type="domain" description="AMP-dependent ligase C-terminal" evidence="2">
    <location>
        <begin position="349"/>
        <end position="430"/>
    </location>
</feature>
<dbReference type="PANTHER" id="PTHR43845:SF1">
    <property type="entry name" value="BLR5969 PROTEIN"/>
    <property type="match status" value="1"/>
</dbReference>
<evidence type="ECO:0000259" key="1">
    <source>
        <dbReference type="Pfam" id="PF00501"/>
    </source>
</evidence>
<gene>
    <name evidence="3" type="ORF">PSDVSF_28850</name>
</gene>
<dbReference type="InterPro" id="IPR028154">
    <property type="entry name" value="AMP-dep_Lig_C"/>
</dbReference>
<sequence>MDVEAVFCETVLVRISPIAEVAVYYSEYETEPREKRMARKWKAVRNVLAEAENSSGEFQARLRKLNACARDFKSFDDYGAIPPLRKKDLIDWQAEHGIGWFLNCSPGELGRIYQSPGPLFDPEGVEPDYWAWSEGFFAAGFRPGDLAQMTFSYHMTPAGLMLEEPLRDIGCAVIPAGPGNTEKQIEFMTQLPVTAFVGMTSYLKVIGMKARAAGLDLRQDFKLEKAYVAAEPLSEALRAEVEDMFGITIRQGYGTADVGCISYECMELGGMHLSNYRHVEICDPVTGVPLPDGELGEVVVTPFFNDYPLVRLATGDLSSMDTSMCACGRTARKLTGWKGRADDTVKVKGQFIYPGQAGAVFAQYSDVSGWQIQVKSVKGMDALVVVVETAQAFDEETFVADFQATMKLRPVVEIVAPGTLPEGAPRLVDERTFD</sequence>
<feature type="domain" description="AMP-dependent synthetase/ligase" evidence="1">
    <location>
        <begin position="170"/>
        <end position="300"/>
    </location>
</feature>
<dbReference type="GO" id="GO:0016874">
    <property type="term" value="F:ligase activity"/>
    <property type="evidence" value="ECO:0007669"/>
    <property type="project" value="UniProtKB-KW"/>
</dbReference>
<proteinExistence type="predicted"/>
<dbReference type="Gene3D" id="3.40.50.12780">
    <property type="entry name" value="N-terminal domain of ligase-like"/>
    <property type="match status" value="1"/>
</dbReference>
<reference evidence="3" key="1">
    <citation type="journal article" date="2022" name="Arch. Microbiol.">
        <title>Pseudodesulfovibrio sediminis sp. nov., a mesophilic and neutrophilic sulfate-reducing bacterium isolated from sediment of a brackish lake.</title>
        <authorList>
            <person name="Takahashi A."/>
            <person name="Kojima H."/>
            <person name="Watanabe M."/>
            <person name="Fukui M."/>
        </authorList>
    </citation>
    <scope>NUCLEOTIDE SEQUENCE</scope>
    <source>
        <strain evidence="3">SF6</strain>
    </source>
</reference>
<dbReference type="Pfam" id="PF00501">
    <property type="entry name" value="AMP-binding"/>
    <property type="match status" value="1"/>
</dbReference>
<keyword evidence="4" id="KW-1185">Reference proteome</keyword>
<dbReference type="PANTHER" id="PTHR43845">
    <property type="entry name" value="BLR5969 PROTEIN"/>
    <property type="match status" value="1"/>
</dbReference>
<dbReference type="InterPro" id="IPR045851">
    <property type="entry name" value="AMP-bd_C_sf"/>
</dbReference>
<dbReference type="Pfam" id="PF14535">
    <property type="entry name" value="AMP-binding_C_2"/>
    <property type="match status" value="1"/>
</dbReference>
<evidence type="ECO:0000313" key="3">
    <source>
        <dbReference type="EMBL" id="BCS89643.1"/>
    </source>
</evidence>